<evidence type="ECO:0000313" key="1">
    <source>
        <dbReference type="EMBL" id="PCI26152.1"/>
    </source>
</evidence>
<accession>A0A2A4SY33</accession>
<sequence length="112" mass="12548">MSIKKLVYEHQRSQDKLIQITGKVVGSQVAFHVNLESVNMEDVLTSISSLVITLDNITDLSYQDITIKAIKDMISADPNLNENTTNDIIKSLQEWNTKNLKESANPIHIGKP</sequence>
<dbReference type="EMBL" id="NVSR01000100">
    <property type="protein sequence ID" value="PCI26152.1"/>
    <property type="molecule type" value="Genomic_DNA"/>
</dbReference>
<comment type="caution">
    <text evidence="1">The sequence shown here is derived from an EMBL/GenBank/DDBJ whole genome shotgun (WGS) entry which is preliminary data.</text>
</comment>
<organism evidence="1 2">
    <name type="scientific">SAR324 cluster bacterium</name>
    <dbReference type="NCBI Taxonomy" id="2024889"/>
    <lineage>
        <taxon>Bacteria</taxon>
        <taxon>Deltaproteobacteria</taxon>
        <taxon>SAR324 cluster</taxon>
    </lineage>
</organism>
<dbReference type="Proteomes" id="UP000218113">
    <property type="component" value="Unassembled WGS sequence"/>
</dbReference>
<protein>
    <submittedName>
        <fullName evidence="1">Uncharacterized protein</fullName>
    </submittedName>
</protein>
<evidence type="ECO:0000313" key="2">
    <source>
        <dbReference type="Proteomes" id="UP000218113"/>
    </source>
</evidence>
<proteinExistence type="predicted"/>
<gene>
    <name evidence="1" type="ORF">COB67_10300</name>
</gene>
<reference evidence="2" key="1">
    <citation type="submission" date="2017-08" db="EMBL/GenBank/DDBJ databases">
        <title>A dynamic microbial community with high functional redundancy inhabits the cold, oxic subseafloor aquifer.</title>
        <authorList>
            <person name="Tully B.J."/>
            <person name="Wheat C.G."/>
            <person name="Glazer B.T."/>
            <person name="Huber J.A."/>
        </authorList>
    </citation>
    <scope>NUCLEOTIDE SEQUENCE [LARGE SCALE GENOMIC DNA]</scope>
</reference>
<name>A0A2A4SY33_9DELT</name>
<dbReference type="AlphaFoldDB" id="A0A2A4SY33"/>